<dbReference type="GeneID" id="85226929"/>
<accession>A0AAF0F4C2</accession>
<dbReference type="EMBL" id="CP119963">
    <property type="protein sequence ID" value="WFD40292.1"/>
    <property type="molecule type" value="Genomic_DNA"/>
</dbReference>
<dbReference type="Proteomes" id="UP001217754">
    <property type="component" value="Chromosome 6"/>
</dbReference>
<proteinExistence type="predicted"/>
<dbReference type="RefSeq" id="XP_060123189.1">
    <property type="nucleotide sequence ID" value="XM_060267206.1"/>
</dbReference>
<feature type="region of interest" description="Disordered" evidence="1">
    <location>
        <begin position="67"/>
        <end position="165"/>
    </location>
</feature>
<keyword evidence="3" id="KW-1185">Reference proteome</keyword>
<organism evidence="2 3">
    <name type="scientific">Malassezia japonica</name>
    <dbReference type="NCBI Taxonomy" id="223818"/>
    <lineage>
        <taxon>Eukaryota</taxon>
        <taxon>Fungi</taxon>
        <taxon>Dikarya</taxon>
        <taxon>Basidiomycota</taxon>
        <taxon>Ustilaginomycotina</taxon>
        <taxon>Malasseziomycetes</taxon>
        <taxon>Malasseziales</taxon>
        <taxon>Malasseziaceae</taxon>
        <taxon>Malassezia</taxon>
    </lineage>
</organism>
<evidence type="ECO:0000313" key="3">
    <source>
        <dbReference type="Proteomes" id="UP001217754"/>
    </source>
</evidence>
<reference evidence="2" key="1">
    <citation type="submission" date="2023-03" db="EMBL/GenBank/DDBJ databases">
        <title>Mating type loci evolution in Malassezia.</title>
        <authorList>
            <person name="Coelho M.A."/>
        </authorList>
    </citation>
    <scope>NUCLEOTIDE SEQUENCE</scope>
    <source>
        <strain evidence="2">CBS 9431</strain>
    </source>
</reference>
<feature type="compositionally biased region" description="Basic and acidic residues" evidence="1">
    <location>
        <begin position="107"/>
        <end position="118"/>
    </location>
</feature>
<gene>
    <name evidence="2" type="ORF">MJAP1_003278</name>
</gene>
<sequence length="165" mass="18231">MSKAAGAPGKTHDYKAHFTRTRVAYDKVIARQAEIQAVATKAMQKQQSLQEEVDFLLDAINDLQRRAAAAENPDALEQEPTSSPRDRSAQRSRRGAASYSDEDEDTQDLHERSFETEKSAPSIDVLLDDTSSTKRPRSTSQPDEADVALLASLSEDAGQKRARLE</sequence>
<evidence type="ECO:0000256" key="1">
    <source>
        <dbReference type="SAM" id="MobiDB-lite"/>
    </source>
</evidence>
<name>A0AAF0F4C2_9BASI</name>
<evidence type="ECO:0000313" key="2">
    <source>
        <dbReference type="EMBL" id="WFD40292.1"/>
    </source>
</evidence>
<dbReference type="AlphaFoldDB" id="A0AAF0F4C2"/>
<protein>
    <submittedName>
        <fullName evidence="2">Uncharacterized protein</fullName>
    </submittedName>
</protein>